<dbReference type="InterPro" id="IPR003833">
    <property type="entry name" value="CT_C_D"/>
</dbReference>
<dbReference type="Gene3D" id="2.40.100.10">
    <property type="entry name" value="Cyclophilin-like"/>
    <property type="match status" value="1"/>
</dbReference>
<sequence length="202" mass="21499">MRPAGDRAVLIELDDLDSVRRLHEELSRAHITGVADIVPGARTLLVIADRPHGTALAAAVRLARGPAAPSGGTAPPATVRLPIRYDGADLADVARRCGITVAEVIERHSRPRYTAAFLGLSPGFAYLVGLDPVLRLPRRDTPRTSVPAGAVAMASEFTGVYPRSSPGGWHLLGTVEERLWDLDRDPPALITAGVAVRFEPIA</sequence>
<dbReference type="Gene3D" id="3.30.1360.40">
    <property type="match status" value="1"/>
</dbReference>
<reference evidence="5 6" key="1">
    <citation type="submission" date="2018-01" db="EMBL/GenBank/DDBJ databases">
        <title>Draft genome sequence of Sphaerisporangium sp. 7K107.</title>
        <authorList>
            <person name="Sahin N."/>
            <person name="Saygin H."/>
            <person name="Ay H."/>
        </authorList>
    </citation>
    <scope>NUCLEOTIDE SEQUENCE [LARGE SCALE GENOMIC DNA]</scope>
    <source>
        <strain evidence="5 6">7K107</strain>
    </source>
</reference>
<keyword evidence="6" id="KW-1185">Reference proteome</keyword>
<evidence type="ECO:0000256" key="1">
    <source>
        <dbReference type="ARBA" id="ARBA00022741"/>
    </source>
</evidence>
<keyword evidence="1" id="KW-0547">Nucleotide-binding</keyword>
<evidence type="ECO:0000256" key="2">
    <source>
        <dbReference type="ARBA" id="ARBA00022801"/>
    </source>
</evidence>
<evidence type="ECO:0000313" key="6">
    <source>
        <dbReference type="Proteomes" id="UP000248544"/>
    </source>
</evidence>
<dbReference type="PANTHER" id="PTHR34698:SF2">
    <property type="entry name" value="5-OXOPROLINASE SUBUNIT B"/>
    <property type="match status" value="1"/>
</dbReference>
<proteinExistence type="predicted"/>
<dbReference type="SMART" id="SM00796">
    <property type="entry name" value="AHS1"/>
    <property type="match status" value="1"/>
</dbReference>
<gene>
    <name evidence="5" type="ORF">C1I98_02020</name>
</gene>
<dbReference type="EMBL" id="POUA01000008">
    <property type="protein sequence ID" value="PZG56090.1"/>
    <property type="molecule type" value="Genomic_DNA"/>
</dbReference>
<dbReference type="SUPFAM" id="SSF50891">
    <property type="entry name" value="Cyclophilin-like"/>
    <property type="match status" value="1"/>
</dbReference>
<dbReference type="GO" id="GO:0005524">
    <property type="term" value="F:ATP binding"/>
    <property type="evidence" value="ECO:0007669"/>
    <property type="project" value="UniProtKB-KW"/>
</dbReference>
<comment type="caution">
    <text evidence="5">The sequence shown here is derived from an EMBL/GenBank/DDBJ whole genome shotgun (WGS) entry which is preliminary data.</text>
</comment>
<protein>
    <submittedName>
        <fullName evidence="5">Allophanate hydrolase</fullName>
    </submittedName>
</protein>
<dbReference type="Proteomes" id="UP000248544">
    <property type="component" value="Unassembled WGS sequence"/>
</dbReference>
<evidence type="ECO:0000259" key="4">
    <source>
        <dbReference type="SMART" id="SM00796"/>
    </source>
</evidence>
<evidence type="ECO:0000256" key="3">
    <source>
        <dbReference type="ARBA" id="ARBA00022840"/>
    </source>
</evidence>
<dbReference type="InterPro" id="IPR029000">
    <property type="entry name" value="Cyclophilin-like_dom_sf"/>
</dbReference>
<keyword evidence="3" id="KW-0067">ATP-binding</keyword>
<organism evidence="5 6">
    <name type="scientific">Spongiactinospora gelatinilytica</name>
    <dbReference type="NCBI Taxonomy" id="2666298"/>
    <lineage>
        <taxon>Bacteria</taxon>
        <taxon>Bacillati</taxon>
        <taxon>Actinomycetota</taxon>
        <taxon>Actinomycetes</taxon>
        <taxon>Streptosporangiales</taxon>
        <taxon>Streptosporangiaceae</taxon>
        <taxon>Spongiactinospora</taxon>
    </lineage>
</organism>
<dbReference type="GO" id="GO:0016787">
    <property type="term" value="F:hydrolase activity"/>
    <property type="evidence" value="ECO:0007669"/>
    <property type="project" value="UniProtKB-KW"/>
</dbReference>
<dbReference type="Pfam" id="PF02682">
    <property type="entry name" value="CT_C_D"/>
    <property type="match status" value="1"/>
</dbReference>
<dbReference type="AlphaFoldDB" id="A0A2W2HZH2"/>
<dbReference type="PANTHER" id="PTHR34698">
    <property type="entry name" value="5-OXOPROLINASE SUBUNIT B"/>
    <property type="match status" value="1"/>
</dbReference>
<dbReference type="InterPro" id="IPR010016">
    <property type="entry name" value="PxpB"/>
</dbReference>
<accession>A0A2W2HZH2</accession>
<dbReference type="SUPFAM" id="SSF160467">
    <property type="entry name" value="PH0987 N-terminal domain-like"/>
    <property type="match status" value="1"/>
</dbReference>
<evidence type="ECO:0000313" key="5">
    <source>
        <dbReference type="EMBL" id="PZG56090.1"/>
    </source>
</evidence>
<keyword evidence="2 5" id="KW-0378">Hydrolase</keyword>
<name>A0A2W2HZH2_9ACTN</name>
<feature type="domain" description="Carboxyltransferase" evidence="4">
    <location>
        <begin position="1"/>
        <end position="190"/>
    </location>
</feature>